<dbReference type="Proteomes" id="UP001166291">
    <property type="component" value="Unassembled WGS sequence"/>
</dbReference>
<reference evidence="1" key="1">
    <citation type="submission" date="2021-07" db="EMBL/GenBank/DDBJ databases">
        <title>Zhongshania sp. CAU 1632 isolated from seawater.</title>
        <authorList>
            <person name="Kim W."/>
        </authorList>
    </citation>
    <scope>NUCLEOTIDE SEQUENCE</scope>
    <source>
        <strain evidence="1">CAU 1632</strain>
    </source>
</reference>
<accession>A0ABS6VSU1</accession>
<name>A0ABS6VSU1_9GAMM</name>
<dbReference type="RefSeq" id="WP_219043618.1">
    <property type="nucleotide sequence ID" value="NZ_JAHWDQ010000002.1"/>
</dbReference>
<protein>
    <submittedName>
        <fullName evidence="1">Uncharacterized protein</fullName>
    </submittedName>
</protein>
<evidence type="ECO:0000313" key="2">
    <source>
        <dbReference type="Proteomes" id="UP001166291"/>
    </source>
</evidence>
<comment type="caution">
    <text evidence="1">The sequence shown here is derived from an EMBL/GenBank/DDBJ whole genome shotgun (WGS) entry which is preliminary data.</text>
</comment>
<organism evidence="1 2">
    <name type="scientific">Zhongshania aquimaris</name>
    <dbReference type="NCBI Taxonomy" id="2857107"/>
    <lineage>
        <taxon>Bacteria</taxon>
        <taxon>Pseudomonadati</taxon>
        <taxon>Pseudomonadota</taxon>
        <taxon>Gammaproteobacteria</taxon>
        <taxon>Cellvibrionales</taxon>
        <taxon>Spongiibacteraceae</taxon>
        <taxon>Zhongshania</taxon>
    </lineage>
</organism>
<proteinExistence type="predicted"/>
<sequence length="48" mass="5343">MSSQNVIATDRREFDLEPGQKMKVSGFIESDTKPQQLSFGVGVVDEKI</sequence>
<gene>
    <name evidence="1" type="ORF">KXJ70_11385</name>
</gene>
<dbReference type="EMBL" id="JAHWDQ010000002">
    <property type="protein sequence ID" value="MBW2941386.1"/>
    <property type="molecule type" value="Genomic_DNA"/>
</dbReference>
<keyword evidence="2" id="KW-1185">Reference proteome</keyword>
<evidence type="ECO:0000313" key="1">
    <source>
        <dbReference type="EMBL" id="MBW2941386.1"/>
    </source>
</evidence>